<dbReference type="CDD" id="cd00180">
    <property type="entry name" value="PKc"/>
    <property type="match status" value="1"/>
</dbReference>
<dbReference type="GO" id="GO:0004672">
    <property type="term" value="F:protein kinase activity"/>
    <property type="evidence" value="ECO:0007669"/>
    <property type="project" value="InterPro"/>
</dbReference>
<feature type="domain" description="Protein kinase" evidence="2">
    <location>
        <begin position="405"/>
        <end position="831"/>
    </location>
</feature>
<sequence>MPPTERLLVRDHNLDEKAMRESVASSGDSRDGIRDDELYFEPKRVYRRSTDSSSRSSLVRVYSENERANFDQVTGSRIYDDLKHRPIPSDGKIAAETEGRSLVSVGDAQRSRKRRLSLNDGRYGDMQDEYIPDLDFSEAVLHWQSEDSASPAVLSQKLRNDSSNATPTRFPGSITRTNTWSTDREPNSGSVSPNSSYVFDSSHAQVEPIPLPNASNGVSMITPLSASEVSKSITGPGANASDVDPFKHGHLASSFQPRKVSRRKTSVCESYNSASSSLTYLPDNTVSIIAELRMTPEEVLELIGKLPHDFVYMPYSQRKKVILDLIPNKDYKLLMSVIKKLMLKSTRSSVSISKNSLPAAAATAKSRHGSVASQFLSSFSPAGVTSTPSANSVRPDEKGMEIMGYSLGKVIGFGAWGMIRECHNLETGSVKAMKIVRFRNNMKVKNQVLKEVSVWKELHHQNILPLLQWKLNDDYAMYCLTERIHGGTIYDLVISWGEYDTSKIDLVTRCKLTIILCLQVTSALKYMHKKYIAHGDVKLENCLLEKQSEASQWKVFLCDFGMSCHYKHCEAFPVDADSDSEPLTNLPECSYTQLSPYMEKKKIAGHVNEPLPFHRSRSSSGLRHGSRMVKFHKIMKNKKLTHDDTPLGISSLPKTYGPALTSARIGNSSFPSLRQIASQSTALTPTMDMTSPHQATDEETRAVGPDPHSHIGSLPYAAPELLEPSPPPLGPAADIWALGVTLYTMLTGKLPFKHDYEPRMRAMIASGKFDRKALETVCRVTTEEPDVTRRERQDRPRFTGLYNALMGCLASDLNQRWELDRIETSLKDDLMKLSPLYN</sequence>
<dbReference type="InterPro" id="IPR008271">
    <property type="entry name" value="Ser/Thr_kinase_AS"/>
</dbReference>
<dbReference type="Gene3D" id="1.10.510.10">
    <property type="entry name" value="Transferase(Phosphotransferase) domain 1"/>
    <property type="match status" value="2"/>
</dbReference>
<dbReference type="InterPro" id="IPR000719">
    <property type="entry name" value="Prot_kinase_dom"/>
</dbReference>
<dbReference type="GO" id="GO:0005524">
    <property type="term" value="F:ATP binding"/>
    <property type="evidence" value="ECO:0007669"/>
    <property type="project" value="InterPro"/>
</dbReference>
<dbReference type="InterPro" id="IPR011009">
    <property type="entry name" value="Kinase-like_dom_sf"/>
</dbReference>
<dbReference type="SUPFAM" id="SSF56112">
    <property type="entry name" value="Protein kinase-like (PK-like)"/>
    <property type="match status" value="1"/>
</dbReference>
<protein>
    <recommendedName>
        <fullName evidence="2">Protein kinase domain-containing protein</fullName>
    </recommendedName>
</protein>
<dbReference type="PANTHER" id="PTHR24347">
    <property type="entry name" value="SERINE/THREONINE-PROTEIN KINASE"/>
    <property type="match status" value="1"/>
</dbReference>
<name>A0A7G3ZD95_9SACH</name>
<feature type="compositionally biased region" description="Polar residues" evidence="1">
    <location>
        <begin position="174"/>
        <end position="193"/>
    </location>
</feature>
<keyword evidence="4" id="KW-1185">Reference proteome</keyword>
<dbReference type="Pfam" id="PF00069">
    <property type="entry name" value="Pkinase"/>
    <property type="match status" value="2"/>
</dbReference>
<feature type="region of interest" description="Disordered" evidence="1">
    <location>
        <begin position="1"/>
        <end position="35"/>
    </location>
</feature>
<dbReference type="SMART" id="SM00220">
    <property type="entry name" value="S_TKc"/>
    <property type="match status" value="1"/>
</dbReference>
<dbReference type="PROSITE" id="PS00108">
    <property type="entry name" value="PROTEIN_KINASE_ST"/>
    <property type="match status" value="1"/>
</dbReference>
<reference evidence="3 4" key="1">
    <citation type="submission" date="2020-06" db="EMBL/GenBank/DDBJ databases">
        <title>The yeast mating-type switching endonuclease HO is a domesticated member of an unorthodox homing genetic element family.</title>
        <authorList>
            <person name="Coughlan A.Y."/>
            <person name="Lombardi L."/>
            <person name="Braun-Galleani S."/>
            <person name="Martos A.R."/>
            <person name="Galeote V."/>
            <person name="Bigey F."/>
            <person name="Dequin S."/>
            <person name="Byrne K.P."/>
            <person name="Wolfe K.H."/>
        </authorList>
    </citation>
    <scope>NUCLEOTIDE SEQUENCE [LARGE SCALE GENOMIC DNA]</scope>
    <source>
        <strain evidence="3 4">CBS764</strain>
    </source>
</reference>
<evidence type="ECO:0000256" key="1">
    <source>
        <dbReference type="SAM" id="MobiDB-lite"/>
    </source>
</evidence>
<gene>
    <name evidence="3" type="ORF">HG536_0B03440</name>
</gene>
<accession>A0A7G3ZD95</accession>
<proteinExistence type="predicted"/>
<organism evidence="3 4">
    <name type="scientific">Torulaspora globosa</name>
    <dbReference type="NCBI Taxonomy" id="48254"/>
    <lineage>
        <taxon>Eukaryota</taxon>
        <taxon>Fungi</taxon>
        <taxon>Dikarya</taxon>
        <taxon>Ascomycota</taxon>
        <taxon>Saccharomycotina</taxon>
        <taxon>Saccharomycetes</taxon>
        <taxon>Saccharomycetales</taxon>
        <taxon>Saccharomycetaceae</taxon>
        <taxon>Torulaspora</taxon>
    </lineage>
</organism>
<dbReference type="EMBL" id="CP059247">
    <property type="protein sequence ID" value="QLL31481.1"/>
    <property type="molecule type" value="Genomic_DNA"/>
</dbReference>
<evidence type="ECO:0000313" key="3">
    <source>
        <dbReference type="EMBL" id="QLL31481.1"/>
    </source>
</evidence>
<feature type="compositionally biased region" description="Basic and acidic residues" evidence="1">
    <location>
        <begin position="7"/>
        <end position="20"/>
    </location>
</feature>
<dbReference type="AlphaFoldDB" id="A0A7G3ZD95"/>
<evidence type="ECO:0000313" key="4">
    <source>
        <dbReference type="Proteomes" id="UP000515788"/>
    </source>
</evidence>
<dbReference type="Proteomes" id="UP000515788">
    <property type="component" value="Chromosome 2"/>
</dbReference>
<dbReference type="RefSeq" id="XP_037138156.1">
    <property type="nucleotide sequence ID" value="XM_037282261.1"/>
</dbReference>
<feature type="region of interest" description="Disordered" evidence="1">
    <location>
        <begin position="150"/>
        <end position="193"/>
    </location>
</feature>
<evidence type="ECO:0000259" key="2">
    <source>
        <dbReference type="PROSITE" id="PS50011"/>
    </source>
</evidence>
<dbReference type="KEGG" id="tgb:HG536_0B03440"/>
<dbReference type="GeneID" id="59324600"/>
<dbReference type="PROSITE" id="PS50011">
    <property type="entry name" value="PROTEIN_KINASE_DOM"/>
    <property type="match status" value="1"/>
</dbReference>
<dbReference type="OrthoDB" id="4062651at2759"/>